<evidence type="ECO:0000313" key="10">
    <source>
        <dbReference type="RefSeq" id="XP_015600321.1"/>
    </source>
</evidence>
<evidence type="ECO:0000256" key="3">
    <source>
        <dbReference type="ARBA" id="ARBA00022529"/>
    </source>
</evidence>
<dbReference type="EC" id="3.2.1.17" evidence="2"/>
<feature type="chain" id="PRO_5042510296" description="lysozyme" evidence="8">
    <location>
        <begin position="26"/>
        <end position="156"/>
    </location>
</feature>
<organism evidence="9 10">
    <name type="scientific">Cephus cinctus</name>
    <name type="common">Wheat stem sawfly</name>
    <dbReference type="NCBI Taxonomy" id="211228"/>
    <lineage>
        <taxon>Eukaryota</taxon>
        <taxon>Metazoa</taxon>
        <taxon>Ecdysozoa</taxon>
        <taxon>Arthropoda</taxon>
        <taxon>Hexapoda</taxon>
        <taxon>Insecta</taxon>
        <taxon>Pterygota</taxon>
        <taxon>Neoptera</taxon>
        <taxon>Endopterygota</taxon>
        <taxon>Hymenoptera</taxon>
        <taxon>Cephoidea</taxon>
        <taxon>Cephidae</taxon>
        <taxon>Cephus</taxon>
    </lineage>
</organism>
<evidence type="ECO:0000256" key="8">
    <source>
        <dbReference type="SAM" id="SignalP"/>
    </source>
</evidence>
<sequence length="156" mass="16674">MTMILNSMTFTVGTFVSLLLACVYAQQATQGELLSQTCLGCICEAASGCNVTSGCVGEVCGPFRITWGYWADGGKPTLNNEPNTVEGAYPRCVSDPYCASRAVQGYMNKFGQDCNGDGVVNCDDYARIHRLGGYGCSGGLDVKYETSYKTCIQNFG</sequence>
<dbReference type="Proteomes" id="UP000694920">
    <property type="component" value="Unplaced"/>
</dbReference>
<dbReference type="FunFam" id="1.10.530.10:FF:000019">
    <property type="entry name" value="lysozyme"/>
    <property type="match status" value="1"/>
</dbReference>
<evidence type="ECO:0000256" key="5">
    <source>
        <dbReference type="ARBA" id="ARBA00022801"/>
    </source>
</evidence>
<evidence type="ECO:0000256" key="2">
    <source>
        <dbReference type="ARBA" id="ARBA00012732"/>
    </source>
</evidence>
<dbReference type="InterPro" id="IPR018247">
    <property type="entry name" value="EF_Hand_1_Ca_BS"/>
</dbReference>
<keyword evidence="3" id="KW-0929">Antimicrobial</keyword>
<dbReference type="PANTHER" id="PTHR11195:SF22">
    <property type="entry name" value="LYSOZYME"/>
    <property type="match status" value="1"/>
</dbReference>
<name>A0AAJ7FNB8_CEPCN</name>
<dbReference type="GO" id="GO:0031640">
    <property type="term" value="P:killing of cells of another organism"/>
    <property type="evidence" value="ECO:0007669"/>
    <property type="project" value="UniProtKB-KW"/>
</dbReference>
<reference evidence="10" key="1">
    <citation type="submission" date="2025-08" db="UniProtKB">
        <authorList>
            <consortium name="RefSeq"/>
        </authorList>
    </citation>
    <scope>IDENTIFICATION</scope>
</reference>
<dbReference type="PANTHER" id="PTHR11195">
    <property type="entry name" value="DESTABILASE-RELATED"/>
    <property type="match status" value="1"/>
</dbReference>
<evidence type="ECO:0000256" key="1">
    <source>
        <dbReference type="ARBA" id="ARBA00000632"/>
    </source>
</evidence>
<keyword evidence="8" id="KW-0732">Signal</keyword>
<feature type="disulfide bond" evidence="7">
    <location>
        <begin position="55"/>
        <end position="60"/>
    </location>
</feature>
<evidence type="ECO:0000256" key="6">
    <source>
        <dbReference type="ARBA" id="ARBA00023295"/>
    </source>
</evidence>
<protein>
    <recommendedName>
        <fullName evidence="2">lysozyme</fullName>
        <ecNumber evidence="2">3.2.1.17</ecNumber>
    </recommendedName>
</protein>
<dbReference type="CDD" id="cd16890">
    <property type="entry name" value="lyz_i"/>
    <property type="match status" value="1"/>
</dbReference>
<keyword evidence="7" id="KW-1015">Disulfide bond</keyword>
<feature type="disulfide bond" evidence="7">
    <location>
        <begin position="38"/>
        <end position="122"/>
    </location>
</feature>
<feature type="disulfide bond" evidence="7">
    <location>
        <begin position="43"/>
        <end position="49"/>
    </location>
</feature>
<dbReference type="PROSITE" id="PS51909">
    <property type="entry name" value="LYSOZYME_I"/>
    <property type="match status" value="1"/>
</dbReference>
<feature type="disulfide bond" evidence="7">
    <location>
        <begin position="92"/>
        <end position="98"/>
    </location>
</feature>
<dbReference type="Pfam" id="PF05497">
    <property type="entry name" value="Destabilase"/>
    <property type="match status" value="1"/>
</dbReference>
<dbReference type="Gene3D" id="1.10.530.10">
    <property type="match status" value="1"/>
</dbReference>
<dbReference type="GeneID" id="107270125"/>
<dbReference type="KEGG" id="ccin:107270125"/>
<accession>A0AAJ7FNB8</accession>
<dbReference type="InterPro" id="IPR008597">
    <property type="entry name" value="Invert_lysozyme"/>
</dbReference>
<dbReference type="GO" id="GO:0003796">
    <property type="term" value="F:lysozyme activity"/>
    <property type="evidence" value="ECO:0007669"/>
    <property type="project" value="UniProtKB-EC"/>
</dbReference>
<keyword evidence="9" id="KW-1185">Reference proteome</keyword>
<evidence type="ECO:0000256" key="7">
    <source>
        <dbReference type="PIRSR" id="PIRSR608597-3"/>
    </source>
</evidence>
<evidence type="ECO:0000256" key="4">
    <source>
        <dbReference type="ARBA" id="ARBA00022638"/>
    </source>
</evidence>
<keyword evidence="6" id="KW-0326">Glycosidase</keyword>
<proteinExistence type="predicted"/>
<dbReference type="PROSITE" id="PS00018">
    <property type="entry name" value="EF_HAND_1"/>
    <property type="match status" value="1"/>
</dbReference>
<feature type="signal peptide" evidence="8">
    <location>
        <begin position="1"/>
        <end position="25"/>
    </location>
</feature>
<evidence type="ECO:0000313" key="9">
    <source>
        <dbReference type="Proteomes" id="UP000694920"/>
    </source>
</evidence>
<dbReference type="RefSeq" id="XP_015600321.1">
    <property type="nucleotide sequence ID" value="XM_015744835.2"/>
</dbReference>
<keyword evidence="4" id="KW-0081">Bacteriolytic enzyme</keyword>
<gene>
    <name evidence="10" type="primary">LOC107270125</name>
</gene>
<dbReference type="GO" id="GO:0042742">
    <property type="term" value="P:defense response to bacterium"/>
    <property type="evidence" value="ECO:0007669"/>
    <property type="project" value="UniProtKB-KW"/>
</dbReference>
<comment type="catalytic activity">
    <reaction evidence="1">
        <text>Hydrolysis of (1-&gt;4)-beta-linkages between N-acetylmuramic acid and N-acetyl-D-glucosamine residues in a peptidoglycan and between N-acetyl-D-glucosamine residues in chitodextrins.</text>
        <dbReference type="EC" id="3.2.1.17"/>
    </reaction>
</comment>
<keyword evidence="5" id="KW-0378">Hydrolase</keyword>
<dbReference type="AlphaFoldDB" id="A0AAJ7FNB8"/>